<keyword evidence="3" id="KW-1185">Reference proteome</keyword>
<dbReference type="Gramene" id="OB04G17200.1">
    <property type="protein sequence ID" value="OB04G17200.1"/>
    <property type="gene ID" value="OB04G17200"/>
</dbReference>
<sequence length="272" mass="29757">MGMTHEVLSLDGLTNPFSNMGAPETSSTNMAKEAQESSTPNKEKEVDVGKKRKHNQVALVLEDYLEFKKEQAKRAVGKIVEASRHEIDTSISKCIATIESIQELTDEEKAKALGLFRCPLNREIFMNTSIPSVFGVTSSSTSEEVITEAQTGKLHKLATGCPTLERREITGHEGQGGGGLRRWIHVLKTPLLGYTYIVQEFLLNANFSATSLNVTFAPSLHQPSGDASGSDYYLFVNDIELVPTLDAFTTPVPTFADGGRPIQAPLRAEKPF</sequence>
<feature type="compositionally biased region" description="Polar residues" evidence="1">
    <location>
        <begin position="24"/>
        <end position="40"/>
    </location>
</feature>
<evidence type="ECO:0000313" key="3">
    <source>
        <dbReference type="Proteomes" id="UP000006038"/>
    </source>
</evidence>
<dbReference type="PANTHER" id="PTHR34395">
    <property type="entry name" value="OS11G0427500 PROTEIN"/>
    <property type="match status" value="1"/>
</dbReference>
<evidence type="ECO:0000313" key="2">
    <source>
        <dbReference type="EnsemblPlants" id="OB04G17200.1"/>
    </source>
</evidence>
<protein>
    <submittedName>
        <fullName evidence="2">Uncharacterized protein</fullName>
    </submittedName>
</protein>
<dbReference type="AlphaFoldDB" id="J3LX45"/>
<evidence type="ECO:0000256" key="1">
    <source>
        <dbReference type="SAM" id="MobiDB-lite"/>
    </source>
</evidence>
<reference evidence="2" key="2">
    <citation type="submission" date="2013-04" db="UniProtKB">
        <authorList>
            <consortium name="EnsemblPlants"/>
        </authorList>
    </citation>
    <scope>IDENTIFICATION</scope>
</reference>
<dbReference type="PANTHER" id="PTHR34395:SF15">
    <property type="entry name" value="OS09G0292400 PROTEIN"/>
    <property type="match status" value="1"/>
</dbReference>
<dbReference type="EnsemblPlants" id="OB04G17200.1">
    <property type="protein sequence ID" value="OB04G17200.1"/>
    <property type="gene ID" value="OB04G17200"/>
</dbReference>
<organism evidence="2">
    <name type="scientific">Oryza brachyantha</name>
    <name type="common">malo sina</name>
    <dbReference type="NCBI Taxonomy" id="4533"/>
    <lineage>
        <taxon>Eukaryota</taxon>
        <taxon>Viridiplantae</taxon>
        <taxon>Streptophyta</taxon>
        <taxon>Embryophyta</taxon>
        <taxon>Tracheophyta</taxon>
        <taxon>Spermatophyta</taxon>
        <taxon>Magnoliopsida</taxon>
        <taxon>Liliopsida</taxon>
        <taxon>Poales</taxon>
        <taxon>Poaceae</taxon>
        <taxon>BOP clade</taxon>
        <taxon>Oryzoideae</taxon>
        <taxon>Oryzeae</taxon>
        <taxon>Oryzinae</taxon>
        <taxon>Oryza</taxon>
    </lineage>
</organism>
<accession>J3LX45</accession>
<feature type="region of interest" description="Disordered" evidence="1">
    <location>
        <begin position="11"/>
        <end position="51"/>
    </location>
</feature>
<name>J3LX45_ORYBR</name>
<reference evidence="2" key="1">
    <citation type="journal article" date="2013" name="Nat. Commun.">
        <title>Whole-genome sequencing of Oryza brachyantha reveals mechanisms underlying Oryza genome evolution.</title>
        <authorList>
            <person name="Chen J."/>
            <person name="Huang Q."/>
            <person name="Gao D."/>
            <person name="Wang J."/>
            <person name="Lang Y."/>
            <person name="Liu T."/>
            <person name="Li B."/>
            <person name="Bai Z."/>
            <person name="Luis Goicoechea J."/>
            <person name="Liang C."/>
            <person name="Chen C."/>
            <person name="Zhang W."/>
            <person name="Sun S."/>
            <person name="Liao Y."/>
            <person name="Zhang X."/>
            <person name="Yang L."/>
            <person name="Song C."/>
            <person name="Wang M."/>
            <person name="Shi J."/>
            <person name="Liu G."/>
            <person name="Liu J."/>
            <person name="Zhou H."/>
            <person name="Zhou W."/>
            <person name="Yu Q."/>
            <person name="An N."/>
            <person name="Chen Y."/>
            <person name="Cai Q."/>
            <person name="Wang B."/>
            <person name="Liu B."/>
            <person name="Min J."/>
            <person name="Huang Y."/>
            <person name="Wu H."/>
            <person name="Li Z."/>
            <person name="Zhang Y."/>
            <person name="Yin Y."/>
            <person name="Song W."/>
            <person name="Jiang J."/>
            <person name="Jackson S.A."/>
            <person name="Wing R.A."/>
            <person name="Wang J."/>
            <person name="Chen M."/>
        </authorList>
    </citation>
    <scope>NUCLEOTIDE SEQUENCE [LARGE SCALE GENOMIC DNA]</scope>
    <source>
        <strain evidence="2">cv. IRGC 101232</strain>
    </source>
</reference>
<dbReference type="HOGENOM" id="CLU_1024414_0_0_1"/>
<dbReference type="Proteomes" id="UP000006038">
    <property type="component" value="Chromosome 4"/>
</dbReference>
<proteinExistence type="predicted"/>